<accession>A0A3Q3VYB2</accession>
<feature type="region of interest" description="Disordered" evidence="1">
    <location>
        <begin position="130"/>
        <end position="259"/>
    </location>
</feature>
<organism evidence="2 3">
    <name type="scientific">Mola mola</name>
    <name type="common">Ocean sunfish</name>
    <name type="synonym">Tetraodon mola</name>
    <dbReference type="NCBI Taxonomy" id="94237"/>
    <lineage>
        <taxon>Eukaryota</taxon>
        <taxon>Metazoa</taxon>
        <taxon>Chordata</taxon>
        <taxon>Craniata</taxon>
        <taxon>Vertebrata</taxon>
        <taxon>Euteleostomi</taxon>
        <taxon>Actinopterygii</taxon>
        <taxon>Neopterygii</taxon>
        <taxon>Teleostei</taxon>
        <taxon>Neoteleostei</taxon>
        <taxon>Acanthomorphata</taxon>
        <taxon>Eupercaria</taxon>
        <taxon>Tetraodontiformes</taxon>
        <taxon>Molidae</taxon>
        <taxon>Mola</taxon>
    </lineage>
</organism>
<keyword evidence="3" id="KW-1185">Reference proteome</keyword>
<feature type="compositionally biased region" description="Low complexity" evidence="1">
    <location>
        <begin position="181"/>
        <end position="223"/>
    </location>
</feature>
<feature type="compositionally biased region" description="Low complexity" evidence="1">
    <location>
        <begin position="235"/>
        <end position="253"/>
    </location>
</feature>
<dbReference type="AlphaFoldDB" id="A0A3Q3VYB2"/>
<evidence type="ECO:0000313" key="3">
    <source>
        <dbReference type="Proteomes" id="UP000261620"/>
    </source>
</evidence>
<reference evidence="2" key="2">
    <citation type="submission" date="2025-09" db="UniProtKB">
        <authorList>
            <consortium name="Ensembl"/>
        </authorList>
    </citation>
    <scope>IDENTIFICATION</scope>
</reference>
<dbReference type="PANTHER" id="PTHR16070:SF1">
    <property type="entry name" value="PROTEIN FAM222B"/>
    <property type="match status" value="1"/>
</dbReference>
<dbReference type="Pfam" id="PF15258">
    <property type="entry name" value="FAM222A"/>
    <property type="match status" value="2"/>
</dbReference>
<sequence length="652" mass="70654">MLACLPASGDPTLRLSRTQMNTGLQKWETTQKMRSANYPTPAELDAYAKKVANNPLTIQIFPNSVKVPQRKHIRRTVNGLDTSLSSQRQSPYPTQVSSSRGLLAVLLAPTKGIVKELNGSRARQLHKDIMNPHSGLCPSQSTLNLPQPASHLQGSSQPVAQAAQRQSMVHPQSLQQAQSLTQPMTPQQPQTTPHPQALQQSSLAHSQVLQRQQSLSQVQTSQQKKLAHPQGIQRQQSLLHTQPLQQQQQQSQSCAAVRPQQHLPHLQTLKHHLTPQALLPQQGLTQDLCHMADGAQRLSLQHSQGLGCSQPLPQAVGVPPILPNGLQQPIPGTYGPRKLPEADAPPNVTVSTSTIPLSMAASLQQSRPGDLSSIVNQINQFCQARAGMGNTSVCEGQIANPSPISRYLLINASSRVSSHNPTLGSLSSCIMEEPSDKAIAQSSGAALHSQPNIAATNSMPQLQQQRSWAQHQMAHIQQPPEGAHPCKNPRMEPSFECTFPSRNYSHKIPNAAHSFPLKHPVQKPQTSSPVNCTVGSMPYINGNYMQPPWDNVLATAGNSGSGPQDLPVAFQGEQAAASSDCIPGAKYLIAKEDPINQSKLMQNVDFLGQGFQIPSFQEQKNDEMEKTHKSTMGQVQGPSNGSGVLTHHPGYH</sequence>
<evidence type="ECO:0000313" key="2">
    <source>
        <dbReference type="Ensembl" id="ENSMMOP00000006633.1"/>
    </source>
</evidence>
<dbReference type="PANTHER" id="PTHR16070">
    <property type="entry name" value="PROTEIN FAM222A-RELATED"/>
    <property type="match status" value="1"/>
</dbReference>
<dbReference type="Ensembl" id="ENSMMOT00000006757.1">
    <property type="protein sequence ID" value="ENSMMOP00000006633.1"/>
    <property type="gene ID" value="ENSMMOG00000005184.1"/>
</dbReference>
<name>A0A3Q3VYB2_MOLML</name>
<dbReference type="Proteomes" id="UP000261620">
    <property type="component" value="Unplaced"/>
</dbReference>
<feature type="compositionally biased region" description="Polar residues" evidence="1">
    <location>
        <begin position="630"/>
        <end position="643"/>
    </location>
</feature>
<proteinExistence type="predicted"/>
<dbReference type="InterPro" id="IPR029340">
    <property type="entry name" value="FAM222"/>
</dbReference>
<feature type="compositionally biased region" description="Polar residues" evidence="1">
    <location>
        <begin position="137"/>
        <end position="180"/>
    </location>
</feature>
<dbReference type="OMA" id="KMHRSAM"/>
<feature type="region of interest" description="Disordered" evidence="1">
    <location>
        <begin position="620"/>
        <end position="652"/>
    </location>
</feature>
<evidence type="ECO:0000256" key="1">
    <source>
        <dbReference type="SAM" id="MobiDB-lite"/>
    </source>
</evidence>
<reference evidence="2" key="1">
    <citation type="submission" date="2025-08" db="UniProtKB">
        <authorList>
            <consortium name="Ensembl"/>
        </authorList>
    </citation>
    <scope>IDENTIFICATION</scope>
</reference>
<protein>
    <submittedName>
        <fullName evidence="2">Uncharacterized protein</fullName>
    </submittedName>
</protein>